<reference evidence="2" key="1">
    <citation type="journal article" date="2022" name="Nat. Commun.">
        <title>Chromosome evolution and the genetic basis of agronomically important traits in greater yam.</title>
        <authorList>
            <person name="Bredeson J.V."/>
            <person name="Lyons J.B."/>
            <person name="Oniyinde I.O."/>
            <person name="Okereke N.R."/>
            <person name="Kolade O."/>
            <person name="Nnabue I."/>
            <person name="Nwadili C.O."/>
            <person name="Hribova E."/>
            <person name="Parker M."/>
            <person name="Nwogha J."/>
            <person name="Shu S."/>
            <person name="Carlson J."/>
            <person name="Kariba R."/>
            <person name="Muthemba S."/>
            <person name="Knop K."/>
            <person name="Barton G.J."/>
            <person name="Sherwood A.V."/>
            <person name="Lopez-Montes A."/>
            <person name="Asiedu R."/>
            <person name="Jamnadass R."/>
            <person name="Muchugi A."/>
            <person name="Goodstein D."/>
            <person name="Egesi C.N."/>
            <person name="Featherston J."/>
            <person name="Asfaw A."/>
            <person name="Simpson G.G."/>
            <person name="Dolezel J."/>
            <person name="Hendre P.S."/>
            <person name="Van Deynze A."/>
            <person name="Kumar P.L."/>
            <person name="Obidiegwu J.E."/>
            <person name="Bhattacharjee R."/>
            <person name="Rokhsar D.S."/>
        </authorList>
    </citation>
    <scope>NUCLEOTIDE SEQUENCE [LARGE SCALE GENOMIC DNA]</scope>
    <source>
        <strain evidence="2">cv. TDa95/00328</strain>
    </source>
</reference>
<keyword evidence="1" id="KW-0378">Hydrolase</keyword>
<protein>
    <submittedName>
        <fullName evidence="1">Phosphatidate phosphatase protein</fullName>
        <ecNumber evidence="1">3.1.3.4</ecNumber>
    </submittedName>
</protein>
<name>A0ACB7UET5_DIOAL</name>
<proteinExistence type="predicted"/>
<gene>
    <name evidence="1" type="ORF">IHE45_17G112500</name>
</gene>
<dbReference type="EMBL" id="CM037027">
    <property type="protein sequence ID" value="KAH7658783.1"/>
    <property type="molecule type" value="Genomic_DNA"/>
</dbReference>
<dbReference type="Proteomes" id="UP000827976">
    <property type="component" value="Chromosome 17"/>
</dbReference>
<dbReference type="EC" id="3.1.3.4" evidence="1"/>
<comment type="caution">
    <text evidence="1">The sequence shown here is derived from an EMBL/GenBank/DDBJ whole genome shotgun (WGS) entry which is preliminary data.</text>
</comment>
<evidence type="ECO:0000313" key="1">
    <source>
        <dbReference type="EMBL" id="KAH7658783.1"/>
    </source>
</evidence>
<sequence>MSMALLSSSSLLLPQKRFNLFHPNHLQICKNPILMTGLVSKKQFLGRLGSSYQKSMEVLAKVEKYGGGGSAEKEAEPEAVLGDAQLGKFEAILNKLSKWLVACLFGLYILWRHDAEALWAAMGSVVNSWLSITLKQILNHQRPVSALRSDPGMPSSHAQSIFYIAVLGILSLFQWMGTNLFTVSMGAFILVSGSYLTWLRVSQQLHTTSQVLVGAILGSSCAVSWFWLWHAFVLKAFISSLWVRVIVVLGSAAFCIAFAFYVVREWLIDEI</sequence>
<keyword evidence="2" id="KW-1185">Reference proteome</keyword>
<accession>A0ACB7UET5</accession>
<organism evidence="1 2">
    <name type="scientific">Dioscorea alata</name>
    <name type="common">Purple yam</name>
    <dbReference type="NCBI Taxonomy" id="55571"/>
    <lineage>
        <taxon>Eukaryota</taxon>
        <taxon>Viridiplantae</taxon>
        <taxon>Streptophyta</taxon>
        <taxon>Embryophyta</taxon>
        <taxon>Tracheophyta</taxon>
        <taxon>Spermatophyta</taxon>
        <taxon>Magnoliopsida</taxon>
        <taxon>Liliopsida</taxon>
        <taxon>Dioscoreales</taxon>
        <taxon>Dioscoreaceae</taxon>
        <taxon>Dioscorea</taxon>
    </lineage>
</organism>
<evidence type="ECO:0000313" key="2">
    <source>
        <dbReference type="Proteomes" id="UP000827976"/>
    </source>
</evidence>